<dbReference type="InterPro" id="IPR007899">
    <property type="entry name" value="CHAD_dom"/>
</dbReference>
<reference evidence="2 3" key="1">
    <citation type="submission" date="2019-01" db="EMBL/GenBank/DDBJ databases">
        <title>Genomic insights into a novel species Rhodoferax sp.</title>
        <authorList>
            <person name="Jin L."/>
        </authorList>
    </citation>
    <scope>NUCLEOTIDE SEQUENCE [LARGE SCALE GENOMIC DNA]</scope>
    <source>
        <strain evidence="2 3">CHu59-6-5</strain>
    </source>
</reference>
<evidence type="ECO:0000259" key="1">
    <source>
        <dbReference type="PROSITE" id="PS51708"/>
    </source>
</evidence>
<gene>
    <name evidence="2" type="ORF">EUB48_05130</name>
</gene>
<evidence type="ECO:0000313" key="2">
    <source>
        <dbReference type="EMBL" id="QDL36749.1"/>
    </source>
</evidence>
<dbReference type="RefSeq" id="WP_142817911.1">
    <property type="nucleotide sequence ID" value="NZ_CP035503.1"/>
</dbReference>
<dbReference type="Pfam" id="PF05235">
    <property type="entry name" value="CHAD"/>
    <property type="match status" value="1"/>
</dbReference>
<dbReference type="Gene3D" id="1.40.20.10">
    <property type="entry name" value="CHAD domain"/>
    <property type="match status" value="1"/>
</dbReference>
<sequence length="333" mass="36694">MTKPPTHRETELKLAPPAHRVPAFERAAPVPVAPVRLPGEASVEDGFVALCTACLAQFQGNLPGVLEDGDIEYVHQARVALQRLRVALRLCRRVCPLPQGELLAGLRALARALGPVRDWDVLCCVTLPQIAPAFDNPPAWRQLMRSVEARRSAARQAMRGAIAQADPAAWLRAFHRWLAQRAWRSEPAQQAAPQEPLQPWAARALQAGHKKLVRSARDFARQSPQQRHALRLWVKRQRYATEFFETLPGAAPHAKYRGCLHELQSSLGRANDAHIARVLLGHALEGDPGVGAAGQAHGASRFVLGWLARQAVEPADPGVLKALKFIRKSRPAW</sequence>
<dbReference type="EMBL" id="CP035503">
    <property type="protein sequence ID" value="QDL36749.1"/>
    <property type="molecule type" value="Genomic_DNA"/>
</dbReference>
<dbReference type="PROSITE" id="PS51708">
    <property type="entry name" value="CHAD"/>
    <property type="match status" value="1"/>
</dbReference>
<proteinExistence type="predicted"/>
<dbReference type="Proteomes" id="UP000316798">
    <property type="component" value="Chromosome"/>
</dbReference>
<organism evidence="2 3">
    <name type="scientific">Rhodoferax sediminis</name>
    <dbReference type="NCBI Taxonomy" id="2509614"/>
    <lineage>
        <taxon>Bacteria</taxon>
        <taxon>Pseudomonadati</taxon>
        <taxon>Pseudomonadota</taxon>
        <taxon>Betaproteobacteria</taxon>
        <taxon>Burkholderiales</taxon>
        <taxon>Comamonadaceae</taxon>
        <taxon>Rhodoferax</taxon>
    </lineage>
</organism>
<evidence type="ECO:0000313" key="3">
    <source>
        <dbReference type="Proteomes" id="UP000316798"/>
    </source>
</evidence>
<accession>A0A515D8L1</accession>
<dbReference type="OrthoDB" id="3034217at2"/>
<dbReference type="AlphaFoldDB" id="A0A515D8L1"/>
<feature type="domain" description="CHAD" evidence="1">
    <location>
        <begin position="40"/>
        <end position="325"/>
    </location>
</feature>
<dbReference type="InterPro" id="IPR038186">
    <property type="entry name" value="CHAD_dom_sf"/>
</dbReference>
<dbReference type="PANTHER" id="PTHR39339:SF1">
    <property type="entry name" value="CHAD DOMAIN-CONTAINING PROTEIN"/>
    <property type="match status" value="1"/>
</dbReference>
<name>A0A515D8L1_9BURK</name>
<protein>
    <submittedName>
        <fullName evidence="2">CHAD domain-containing protein</fullName>
    </submittedName>
</protein>
<keyword evidence="3" id="KW-1185">Reference proteome</keyword>
<dbReference type="PANTHER" id="PTHR39339">
    <property type="entry name" value="SLR1444 PROTEIN"/>
    <property type="match status" value="1"/>
</dbReference>
<dbReference type="SMART" id="SM00880">
    <property type="entry name" value="CHAD"/>
    <property type="match status" value="1"/>
</dbReference>
<dbReference type="KEGG" id="rhf:EUB48_05130"/>